<evidence type="ECO:0000256" key="14">
    <source>
        <dbReference type="ARBA" id="ARBA00069241"/>
    </source>
</evidence>
<keyword evidence="9 19" id="KW-1133">Transmembrane helix</keyword>
<dbReference type="InterPro" id="IPR023395">
    <property type="entry name" value="MCP_dom_sf"/>
</dbReference>
<dbReference type="Gene3D" id="1.50.40.10">
    <property type="entry name" value="Mitochondrial carrier domain"/>
    <property type="match status" value="1"/>
</dbReference>
<comment type="similarity">
    <text evidence="2 18">Belongs to the mitochondrial carrier (TC 2.A.29) family.</text>
</comment>
<dbReference type="FunFam" id="1.50.40.10:FF:000026">
    <property type="entry name" value="Putative mitochondrial glutamate carrier 2"/>
    <property type="match status" value="1"/>
</dbReference>
<dbReference type="PROSITE" id="PS51257">
    <property type="entry name" value="PROKAR_LIPOPROTEIN"/>
    <property type="match status" value="1"/>
</dbReference>
<evidence type="ECO:0000256" key="6">
    <source>
        <dbReference type="ARBA" id="ARBA00022737"/>
    </source>
</evidence>
<dbReference type="AlphaFoldDB" id="A0A8K0EFS8"/>
<dbReference type="PANTHER" id="PTHR45678:SF5">
    <property type="entry name" value="AT03939P-RELATED"/>
    <property type="match status" value="1"/>
</dbReference>
<dbReference type="PANTHER" id="PTHR45678">
    <property type="entry name" value="MITOCHONDRIAL 2-OXODICARBOXYLATE CARRIER 1-RELATED"/>
    <property type="match status" value="1"/>
</dbReference>
<keyword evidence="10" id="KW-0496">Mitochondrion</keyword>
<evidence type="ECO:0000256" key="8">
    <source>
        <dbReference type="ARBA" id="ARBA00022847"/>
    </source>
</evidence>
<evidence type="ECO:0000256" key="17">
    <source>
        <dbReference type="PROSITE-ProRule" id="PRU00282"/>
    </source>
</evidence>
<dbReference type="PRINTS" id="PR00926">
    <property type="entry name" value="MITOCARRIER"/>
</dbReference>
<accession>A0A8K0EFS8</accession>
<dbReference type="PROSITE" id="PS50920">
    <property type="entry name" value="SOLCAR"/>
    <property type="match status" value="3"/>
</dbReference>
<evidence type="ECO:0000256" key="19">
    <source>
        <dbReference type="SAM" id="Phobius"/>
    </source>
</evidence>
<evidence type="ECO:0000256" key="16">
    <source>
        <dbReference type="ARBA" id="ARBA00081096"/>
    </source>
</evidence>
<keyword evidence="6" id="KW-0677">Repeat</keyword>
<dbReference type="SUPFAM" id="SSF103506">
    <property type="entry name" value="Mitochondrial carrier"/>
    <property type="match status" value="1"/>
</dbReference>
<keyword evidence="4" id="KW-0597">Phosphoprotein</keyword>
<evidence type="ECO:0000256" key="12">
    <source>
        <dbReference type="ARBA" id="ARBA00048437"/>
    </source>
</evidence>
<dbReference type="OrthoDB" id="2382881at2759"/>
<evidence type="ECO:0000313" key="21">
    <source>
        <dbReference type="Proteomes" id="UP000838412"/>
    </source>
</evidence>
<protein>
    <recommendedName>
        <fullName evidence="14">Mitochondrial glutamate carrier 2</fullName>
    </recommendedName>
    <alternativeName>
        <fullName evidence="16">Glutamate/H(+) symporter 2</fullName>
    </alternativeName>
    <alternativeName>
        <fullName evidence="15">Solute carrier family 25 member 18</fullName>
    </alternativeName>
</protein>
<dbReference type="GO" id="GO:0005743">
    <property type="term" value="C:mitochondrial inner membrane"/>
    <property type="evidence" value="ECO:0007669"/>
    <property type="project" value="UniProtKB-SubCell"/>
</dbReference>
<keyword evidence="21" id="KW-1185">Reference proteome</keyword>
<evidence type="ECO:0000256" key="15">
    <source>
        <dbReference type="ARBA" id="ARBA00076502"/>
    </source>
</evidence>
<feature type="repeat" description="Solcar" evidence="17">
    <location>
        <begin position="229"/>
        <end position="318"/>
    </location>
</feature>
<evidence type="ECO:0000256" key="5">
    <source>
        <dbReference type="ARBA" id="ARBA00022692"/>
    </source>
</evidence>
<evidence type="ECO:0000313" key="20">
    <source>
        <dbReference type="EMBL" id="CAH1249998.1"/>
    </source>
</evidence>
<proteinExistence type="inferred from homology"/>
<dbReference type="EMBL" id="OV696703">
    <property type="protein sequence ID" value="CAH1249998.1"/>
    <property type="molecule type" value="Genomic_DNA"/>
</dbReference>
<sequence length="328" mass="35777">MADKEISLPAKLINGAVAGVVGVSCVFPIDLVKTRLQNQESKDGQKMYKNMRDCFVKTFRKEGFRGMYKGAGVNLVLITPEKAIKLTANDYFRFYLRSDKGHLPLYREMLAGGGAGLCQMIVTSPMEMLKITLQDAGRISTTGQGPQLSSAGGLSAAPSRAFSAVAMAATPQRMSALRIAYDLFRTKGLSGVYRGAGATLLRDIPFSMIYFPLFAHLNHLGKSEGSPTSPFYWSFSSGCLAGCISSVMVNPMDVVKTRIQVLKRAQGEQTYNGVVDCARKILVAEGPSAFMKGAWCRVLVIAPLFGIAQMVYYFGVGEYVLGIERQYY</sequence>
<comment type="catalytic activity">
    <reaction evidence="12">
        <text>L-glutamate(in) + H(+)(in) = L-glutamate(out) + H(+)(out)</text>
        <dbReference type="Rhea" id="RHEA:70955"/>
        <dbReference type="ChEBI" id="CHEBI:15378"/>
        <dbReference type="ChEBI" id="CHEBI:29985"/>
    </reaction>
</comment>
<comment type="function">
    <text evidence="13">Responsible for the transport of glutamate from the cytosol into the mitochondrial matrix with the concomitant import of a proton (symport system).</text>
</comment>
<evidence type="ECO:0000256" key="10">
    <source>
        <dbReference type="ARBA" id="ARBA00023128"/>
    </source>
</evidence>
<reference evidence="20" key="1">
    <citation type="submission" date="2022-01" db="EMBL/GenBank/DDBJ databases">
        <authorList>
            <person name="Braso-Vives M."/>
        </authorList>
    </citation>
    <scope>NUCLEOTIDE SEQUENCE</scope>
</reference>
<evidence type="ECO:0000256" key="2">
    <source>
        <dbReference type="ARBA" id="ARBA00006375"/>
    </source>
</evidence>
<dbReference type="InterPro" id="IPR051028">
    <property type="entry name" value="Mito_Solute_Carrier"/>
</dbReference>
<evidence type="ECO:0000256" key="1">
    <source>
        <dbReference type="ARBA" id="ARBA00004448"/>
    </source>
</evidence>
<evidence type="ECO:0000256" key="11">
    <source>
        <dbReference type="ARBA" id="ARBA00023136"/>
    </source>
</evidence>
<evidence type="ECO:0000256" key="13">
    <source>
        <dbReference type="ARBA" id="ARBA00057953"/>
    </source>
</evidence>
<gene>
    <name evidence="20" type="primary">SLC25A22</name>
    <name evidence="20" type="ORF">BLAG_LOCUS10904</name>
</gene>
<dbReference type="Proteomes" id="UP000838412">
    <property type="component" value="Chromosome 18"/>
</dbReference>
<keyword evidence="5 17" id="KW-0812">Transmembrane</keyword>
<evidence type="ECO:0000256" key="18">
    <source>
        <dbReference type="RuleBase" id="RU000488"/>
    </source>
</evidence>
<dbReference type="InterPro" id="IPR018108">
    <property type="entry name" value="MCP_transmembrane"/>
</dbReference>
<dbReference type="GO" id="GO:0043490">
    <property type="term" value="P:malate-aspartate shuttle"/>
    <property type="evidence" value="ECO:0007669"/>
    <property type="project" value="TreeGrafter"/>
</dbReference>
<keyword evidence="11 17" id="KW-0472">Membrane</keyword>
<dbReference type="GO" id="GO:0015293">
    <property type="term" value="F:symporter activity"/>
    <property type="evidence" value="ECO:0007669"/>
    <property type="project" value="UniProtKB-KW"/>
</dbReference>
<dbReference type="Pfam" id="PF00153">
    <property type="entry name" value="Mito_carr"/>
    <property type="match status" value="3"/>
</dbReference>
<evidence type="ECO:0000256" key="3">
    <source>
        <dbReference type="ARBA" id="ARBA00022448"/>
    </source>
</evidence>
<evidence type="ECO:0000256" key="7">
    <source>
        <dbReference type="ARBA" id="ARBA00022792"/>
    </source>
</evidence>
<keyword evidence="8" id="KW-0769">Symport</keyword>
<name>A0A8K0EFS8_BRALA</name>
<evidence type="ECO:0000256" key="9">
    <source>
        <dbReference type="ARBA" id="ARBA00022989"/>
    </source>
</evidence>
<keyword evidence="3 18" id="KW-0813">Transport</keyword>
<evidence type="ECO:0000256" key="4">
    <source>
        <dbReference type="ARBA" id="ARBA00022553"/>
    </source>
</evidence>
<feature type="transmembrane region" description="Helical" evidence="19">
    <location>
        <begin position="294"/>
        <end position="315"/>
    </location>
</feature>
<feature type="repeat" description="Solcar" evidence="17">
    <location>
        <begin position="103"/>
        <end position="220"/>
    </location>
</feature>
<dbReference type="InterPro" id="IPR002067">
    <property type="entry name" value="MCP"/>
</dbReference>
<organism evidence="20 21">
    <name type="scientific">Branchiostoma lanceolatum</name>
    <name type="common">Common lancelet</name>
    <name type="synonym">Amphioxus lanceolatum</name>
    <dbReference type="NCBI Taxonomy" id="7740"/>
    <lineage>
        <taxon>Eukaryota</taxon>
        <taxon>Metazoa</taxon>
        <taxon>Chordata</taxon>
        <taxon>Cephalochordata</taxon>
        <taxon>Leptocardii</taxon>
        <taxon>Amphioxiformes</taxon>
        <taxon>Branchiostomatidae</taxon>
        <taxon>Branchiostoma</taxon>
    </lineage>
</organism>
<comment type="subcellular location">
    <subcellularLocation>
        <location evidence="1">Mitochondrion inner membrane</location>
        <topology evidence="1">Multi-pass membrane protein</topology>
    </subcellularLocation>
</comment>
<keyword evidence="7" id="KW-0999">Mitochondrion inner membrane</keyword>
<dbReference type="GO" id="GO:0015183">
    <property type="term" value="F:L-aspartate transmembrane transporter activity"/>
    <property type="evidence" value="ECO:0007669"/>
    <property type="project" value="TreeGrafter"/>
</dbReference>
<dbReference type="GO" id="GO:0005313">
    <property type="term" value="F:L-glutamate transmembrane transporter activity"/>
    <property type="evidence" value="ECO:0007669"/>
    <property type="project" value="TreeGrafter"/>
</dbReference>
<feature type="repeat" description="Solcar" evidence="17">
    <location>
        <begin position="6"/>
        <end position="95"/>
    </location>
</feature>